<dbReference type="GO" id="GO:1990529">
    <property type="term" value="C:glycosylphosphatidylinositol-mannosyltransferase I complex"/>
    <property type="evidence" value="ECO:0007669"/>
    <property type="project" value="EnsemblFungi"/>
</dbReference>
<keyword evidence="9 13" id="KW-0256">Endoplasmic reticulum</keyword>
<dbReference type="PANTHER" id="PTHR12886">
    <property type="entry name" value="PIG-M MANNOSYLTRANSFERASE"/>
    <property type="match status" value="1"/>
</dbReference>
<evidence type="ECO:0000313" key="14">
    <source>
        <dbReference type="EMBL" id="ODV95805.1"/>
    </source>
</evidence>
<feature type="transmembrane region" description="Helical" evidence="13">
    <location>
        <begin position="200"/>
        <end position="219"/>
    </location>
</feature>
<keyword evidence="8 13" id="KW-0812">Transmembrane</keyword>
<dbReference type="Pfam" id="PF05007">
    <property type="entry name" value="Mannosyl_trans"/>
    <property type="match status" value="1"/>
</dbReference>
<dbReference type="UniPathway" id="UPA00196"/>
<name>A0A1E4TVL0_PACTA</name>
<evidence type="ECO:0000256" key="10">
    <source>
        <dbReference type="ARBA" id="ARBA00022989"/>
    </source>
</evidence>
<dbReference type="GO" id="GO:0180041">
    <property type="term" value="F:dol-P-Man:GlcN-acyl-PI alpha-1,4-mannosyltransferase activity"/>
    <property type="evidence" value="ECO:0007669"/>
    <property type="project" value="EnsemblFungi"/>
</dbReference>
<evidence type="ECO:0000256" key="7">
    <source>
        <dbReference type="ARBA" id="ARBA00022679"/>
    </source>
</evidence>
<comment type="function">
    <text evidence="12 13">Mannosyltransferase involved in glycosylphosphatidylinositol-anchor biosynthesis. Transfers the first alpha-1,4-mannose to GlcN-acyl-PI during GPI precursor assembly. Required for cell wall integrity.</text>
</comment>
<dbReference type="OrthoDB" id="1741594at2759"/>
<dbReference type="EMBL" id="KV454013">
    <property type="protein sequence ID" value="ODV95805.1"/>
    <property type="molecule type" value="Genomic_DNA"/>
</dbReference>
<evidence type="ECO:0000256" key="2">
    <source>
        <dbReference type="ARBA" id="ARBA00004687"/>
    </source>
</evidence>
<evidence type="ECO:0000256" key="5">
    <source>
        <dbReference type="ARBA" id="ARBA00022502"/>
    </source>
</evidence>
<comment type="subcellular location">
    <subcellularLocation>
        <location evidence="1 13">Endoplasmic reticulum membrane</location>
        <topology evidence="1 13">Multi-pass membrane protein</topology>
    </subcellularLocation>
</comment>
<keyword evidence="11 13" id="KW-0472">Membrane</keyword>
<proteinExistence type="inferred from homology"/>
<dbReference type="STRING" id="669874.A0A1E4TVL0"/>
<keyword evidence="15" id="KW-1185">Reference proteome</keyword>
<comment type="similarity">
    <text evidence="3 13">Belongs to the PIGM family.</text>
</comment>
<feature type="transmembrane region" description="Helical" evidence="13">
    <location>
        <begin position="113"/>
        <end position="130"/>
    </location>
</feature>
<dbReference type="InterPro" id="IPR007704">
    <property type="entry name" value="PIG-M"/>
</dbReference>
<dbReference type="Proteomes" id="UP000094236">
    <property type="component" value="Unassembled WGS sequence"/>
</dbReference>
<evidence type="ECO:0000256" key="8">
    <source>
        <dbReference type="ARBA" id="ARBA00022692"/>
    </source>
</evidence>
<evidence type="ECO:0000256" key="6">
    <source>
        <dbReference type="ARBA" id="ARBA00022676"/>
    </source>
</evidence>
<dbReference type="GO" id="GO:0031505">
    <property type="term" value="P:fungal-type cell wall organization"/>
    <property type="evidence" value="ECO:0007669"/>
    <property type="project" value="EnsemblFungi"/>
</dbReference>
<comment type="pathway">
    <text evidence="2 13">Glycolipid biosynthesis; glycosylphosphatidylinositol-anchor biosynthesis.</text>
</comment>
<keyword evidence="6 13" id="KW-0328">Glycosyltransferase</keyword>
<evidence type="ECO:0000256" key="3">
    <source>
        <dbReference type="ARBA" id="ARBA00011071"/>
    </source>
</evidence>
<dbReference type="GO" id="GO:0005789">
    <property type="term" value="C:endoplasmic reticulum membrane"/>
    <property type="evidence" value="ECO:0007669"/>
    <property type="project" value="UniProtKB-SubCell"/>
</dbReference>
<feature type="transmembrane region" description="Helical" evidence="13">
    <location>
        <begin position="360"/>
        <end position="379"/>
    </location>
</feature>
<feature type="transmembrane region" description="Helical" evidence="13">
    <location>
        <begin position="167"/>
        <end position="184"/>
    </location>
</feature>
<keyword evidence="10 13" id="KW-1133">Transmembrane helix</keyword>
<organism evidence="14 15">
    <name type="scientific">Pachysolen tannophilus NRRL Y-2460</name>
    <dbReference type="NCBI Taxonomy" id="669874"/>
    <lineage>
        <taxon>Eukaryota</taxon>
        <taxon>Fungi</taxon>
        <taxon>Dikarya</taxon>
        <taxon>Ascomycota</taxon>
        <taxon>Saccharomycotina</taxon>
        <taxon>Pichiomycetes</taxon>
        <taxon>Pachysolenaceae</taxon>
        <taxon>Pachysolen</taxon>
    </lineage>
</organism>
<evidence type="ECO:0000313" key="15">
    <source>
        <dbReference type="Proteomes" id="UP000094236"/>
    </source>
</evidence>
<feature type="transmembrane region" description="Helical" evidence="13">
    <location>
        <begin position="332"/>
        <end position="348"/>
    </location>
</feature>
<evidence type="ECO:0000256" key="11">
    <source>
        <dbReference type="ARBA" id="ARBA00023136"/>
    </source>
</evidence>
<evidence type="ECO:0000256" key="4">
    <source>
        <dbReference type="ARBA" id="ARBA00013797"/>
    </source>
</evidence>
<feature type="transmembrane region" description="Helical" evidence="13">
    <location>
        <begin position="293"/>
        <end position="320"/>
    </location>
</feature>
<sequence length="402" mass="47279">MESATKLLFVSAILRLAFFSFGLYQDKYMEVKYTDVDYMVFTDASRFLYSGRSPYLRETYRYTPLLSVLLLPNNFLSPNFGKFLFMATDLIVGYLIIKILAKYGNLTALKRNILASIWLLNPVVITISSRGNSESLLIALIMMAIYFLLVVRNYYLSGFFLGLSIHFKIYPFIYLTSILFYLTGQRHQIYNLINEKSIKFSVSCIVTFFTLTSIMYYYFGYEFLYESYIYHLVRVDHRHNFSIYNLSLYFNSSIQNKDFFNKVESVAFIPQLLISFFIIPLKLSKIDLISTFFVQTFVFVTFNKVITSQYFVWFLCFLPFYLRDFQKNTKSFLYLALWILTQGIWLSFAYKLEFLGISTFYPGLFFSSCSFFIANVLLIGDCIDHIRSKDLHITPDSEKKNN</sequence>
<keyword evidence="5 13" id="KW-0337">GPI-anchor biosynthesis</keyword>
<dbReference type="GO" id="GO:0006506">
    <property type="term" value="P:GPI anchor biosynthetic process"/>
    <property type="evidence" value="ECO:0007669"/>
    <property type="project" value="UniProtKB-UniPathway"/>
</dbReference>
<evidence type="ECO:0000256" key="1">
    <source>
        <dbReference type="ARBA" id="ARBA00004477"/>
    </source>
</evidence>
<protein>
    <recommendedName>
        <fullName evidence="4 13">GPI mannosyltransferase 1</fullName>
        <ecNumber evidence="13">2.4.1.-</ecNumber>
    </recommendedName>
    <alternativeName>
        <fullName evidence="13">GPI mannosyltransferase I</fullName>
    </alternativeName>
</protein>
<evidence type="ECO:0000256" key="9">
    <source>
        <dbReference type="ARBA" id="ARBA00022824"/>
    </source>
</evidence>
<dbReference type="PANTHER" id="PTHR12886:SF0">
    <property type="entry name" value="GPI MANNOSYLTRANSFERASE 1"/>
    <property type="match status" value="1"/>
</dbReference>
<reference evidence="15" key="1">
    <citation type="submission" date="2016-05" db="EMBL/GenBank/DDBJ databases">
        <title>Comparative genomics of biotechnologically important yeasts.</title>
        <authorList>
            <consortium name="DOE Joint Genome Institute"/>
            <person name="Riley R."/>
            <person name="Haridas S."/>
            <person name="Wolfe K.H."/>
            <person name="Lopes M.R."/>
            <person name="Hittinger C.T."/>
            <person name="Goker M."/>
            <person name="Salamov A."/>
            <person name="Wisecaver J."/>
            <person name="Long T.M."/>
            <person name="Aerts A.L."/>
            <person name="Barry K."/>
            <person name="Choi C."/>
            <person name="Clum A."/>
            <person name="Coughlan A.Y."/>
            <person name="Deshpande S."/>
            <person name="Douglass A.P."/>
            <person name="Hanson S.J."/>
            <person name="Klenk H.-P."/>
            <person name="Labutti K."/>
            <person name="Lapidus A."/>
            <person name="Lindquist E."/>
            <person name="Lipzen A."/>
            <person name="Meier-Kolthoff J.P."/>
            <person name="Ohm R.A."/>
            <person name="Otillar R.P."/>
            <person name="Pangilinan J."/>
            <person name="Peng Y."/>
            <person name="Rokas A."/>
            <person name="Rosa C.A."/>
            <person name="Scheuner C."/>
            <person name="Sibirny A.A."/>
            <person name="Slot J.C."/>
            <person name="Stielow J.B."/>
            <person name="Sun H."/>
            <person name="Kurtzman C.P."/>
            <person name="Blackwell M."/>
            <person name="Grigoriev I.V."/>
            <person name="Jeffries T.W."/>
        </authorList>
    </citation>
    <scope>NUCLEOTIDE SEQUENCE [LARGE SCALE GENOMIC DNA]</scope>
    <source>
        <strain evidence="15">NRRL Y-2460</strain>
    </source>
</reference>
<evidence type="ECO:0000256" key="12">
    <source>
        <dbReference type="ARBA" id="ARBA00025399"/>
    </source>
</evidence>
<feature type="transmembrane region" description="Helical" evidence="13">
    <location>
        <begin position="136"/>
        <end position="155"/>
    </location>
</feature>
<dbReference type="AlphaFoldDB" id="A0A1E4TVL0"/>
<feature type="transmembrane region" description="Helical" evidence="13">
    <location>
        <begin position="263"/>
        <end position="281"/>
    </location>
</feature>
<gene>
    <name evidence="14" type="ORF">PACTADRAFT_41132</name>
</gene>
<feature type="transmembrane region" description="Helical" evidence="13">
    <location>
        <begin position="83"/>
        <end position="101"/>
    </location>
</feature>
<dbReference type="EC" id="2.4.1.-" evidence="13"/>
<keyword evidence="7 13" id="KW-0808">Transferase</keyword>
<feature type="transmembrane region" description="Helical" evidence="13">
    <location>
        <begin position="7"/>
        <end position="24"/>
    </location>
</feature>
<accession>A0A1E4TVL0</accession>
<evidence type="ECO:0000256" key="13">
    <source>
        <dbReference type="RuleBase" id="RU365064"/>
    </source>
</evidence>